<comment type="caution">
    <text evidence="1">The sequence shown here is derived from an EMBL/GenBank/DDBJ whole genome shotgun (WGS) entry which is preliminary data.</text>
</comment>
<keyword evidence="2" id="KW-1185">Reference proteome</keyword>
<reference evidence="1 2" key="2">
    <citation type="journal article" date="2022" name="Mol. Ecol. Resour.">
        <title>The genomes of chicory, endive, great burdock and yacon provide insights into Asteraceae paleo-polyploidization history and plant inulin production.</title>
        <authorList>
            <person name="Fan W."/>
            <person name="Wang S."/>
            <person name="Wang H."/>
            <person name="Wang A."/>
            <person name="Jiang F."/>
            <person name="Liu H."/>
            <person name="Zhao H."/>
            <person name="Xu D."/>
            <person name="Zhang Y."/>
        </authorList>
    </citation>
    <scope>NUCLEOTIDE SEQUENCE [LARGE SCALE GENOMIC DNA]</scope>
    <source>
        <strain evidence="2">cv. Yunnan</strain>
        <tissue evidence="1">Leaves</tissue>
    </source>
</reference>
<proteinExistence type="predicted"/>
<accession>A0ACB9JEZ8</accession>
<sequence>MHHQLNSFGCLLSRSKLKVHGVVAVNGVVFFFRYVCIDGGKDGEATNVKQMWRRGYDISSKTMHDSSIAESSNVGVDENEKEMKEEIVEDIETLIPAYNSSKV</sequence>
<dbReference type="Proteomes" id="UP001056120">
    <property type="component" value="Linkage Group LG04"/>
</dbReference>
<gene>
    <name evidence="1" type="ORF">L1987_12890</name>
</gene>
<evidence type="ECO:0000313" key="2">
    <source>
        <dbReference type="Proteomes" id="UP001056120"/>
    </source>
</evidence>
<evidence type="ECO:0000313" key="1">
    <source>
        <dbReference type="EMBL" id="KAI3819068.1"/>
    </source>
</evidence>
<reference evidence="2" key="1">
    <citation type="journal article" date="2022" name="Mol. Ecol. Resour.">
        <title>The genomes of chicory, endive, great burdock and yacon provide insights into Asteraceae palaeo-polyploidization history and plant inulin production.</title>
        <authorList>
            <person name="Fan W."/>
            <person name="Wang S."/>
            <person name="Wang H."/>
            <person name="Wang A."/>
            <person name="Jiang F."/>
            <person name="Liu H."/>
            <person name="Zhao H."/>
            <person name="Xu D."/>
            <person name="Zhang Y."/>
        </authorList>
    </citation>
    <scope>NUCLEOTIDE SEQUENCE [LARGE SCALE GENOMIC DNA]</scope>
    <source>
        <strain evidence="2">cv. Yunnan</strain>
    </source>
</reference>
<dbReference type="EMBL" id="CM042021">
    <property type="protein sequence ID" value="KAI3819068.1"/>
    <property type="molecule type" value="Genomic_DNA"/>
</dbReference>
<protein>
    <submittedName>
        <fullName evidence="1">Uncharacterized protein</fullName>
    </submittedName>
</protein>
<organism evidence="1 2">
    <name type="scientific">Smallanthus sonchifolius</name>
    <dbReference type="NCBI Taxonomy" id="185202"/>
    <lineage>
        <taxon>Eukaryota</taxon>
        <taxon>Viridiplantae</taxon>
        <taxon>Streptophyta</taxon>
        <taxon>Embryophyta</taxon>
        <taxon>Tracheophyta</taxon>
        <taxon>Spermatophyta</taxon>
        <taxon>Magnoliopsida</taxon>
        <taxon>eudicotyledons</taxon>
        <taxon>Gunneridae</taxon>
        <taxon>Pentapetalae</taxon>
        <taxon>asterids</taxon>
        <taxon>campanulids</taxon>
        <taxon>Asterales</taxon>
        <taxon>Asteraceae</taxon>
        <taxon>Asteroideae</taxon>
        <taxon>Heliantheae alliance</taxon>
        <taxon>Millerieae</taxon>
        <taxon>Smallanthus</taxon>
    </lineage>
</organism>
<name>A0ACB9JEZ8_9ASTR</name>